<reference evidence="2" key="2">
    <citation type="submission" date="2025-08" db="UniProtKB">
        <authorList>
            <consortium name="Ensembl"/>
        </authorList>
    </citation>
    <scope>IDENTIFICATION</scope>
</reference>
<dbReference type="GO" id="GO:0061844">
    <property type="term" value="P:antimicrobial humoral immune response mediated by antimicrobial peptide"/>
    <property type="evidence" value="ECO:0007669"/>
    <property type="project" value="TreeGrafter"/>
</dbReference>
<accession>A0A4W5LTU0</accession>
<dbReference type="Ensembl" id="ENSHHUT00000030924.1">
    <property type="protein sequence ID" value="ENSHHUP00000029691.1"/>
    <property type="gene ID" value="ENSHHUG00000018918.1"/>
</dbReference>
<dbReference type="AlphaFoldDB" id="A0A4W5LTU0"/>
<dbReference type="InterPro" id="IPR009955">
    <property type="entry name" value="LEAP-2"/>
</dbReference>
<dbReference type="PANTHER" id="PTHR21007:SF5">
    <property type="entry name" value="LIVER-EXPRESSED ANTIMICROBIAL PEPTIDE 2"/>
    <property type="match status" value="1"/>
</dbReference>
<dbReference type="Proteomes" id="UP000314982">
    <property type="component" value="Unassembled WGS sequence"/>
</dbReference>
<organism evidence="2 3">
    <name type="scientific">Hucho hucho</name>
    <name type="common">huchen</name>
    <dbReference type="NCBI Taxonomy" id="62062"/>
    <lineage>
        <taxon>Eukaryota</taxon>
        <taxon>Metazoa</taxon>
        <taxon>Chordata</taxon>
        <taxon>Craniata</taxon>
        <taxon>Vertebrata</taxon>
        <taxon>Euteleostomi</taxon>
        <taxon>Actinopterygii</taxon>
        <taxon>Neopterygii</taxon>
        <taxon>Teleostei</taxon>
        <taxon>Protacanthopterygii</taxon>
        <taxon>Salmoniformes</taxon>
        <taxon>Salmonidae</taxon>
        <taxon>Salmoninae</taxon>
        <taxon>Hucho</taxon>
    </lineage>
</organism>
<evidence type="ECO:0000313" key="2">
    <source>
        <dbReference type="Ensembl" id="ENSHHUP00000029691.1"/>
    </source>
</evidence>
<protein>
    <submittedName>
        <fullName evidence="2">Uncharacterized protein</fullName>
    </submittedName>
</protein>
<proteinExistence type="predicted"/>
<reference evidence="2" key="3">
    <citation type="submission" date="2025-09" db="UniProtKB">
        <authorList>
            <consortium name="Ensembl"/>
        </authorList>
    </citation>
    <scope>IDENTIFICATION</scope>
</reference>
<dbReference type="STRING" id="62062.ENSHHUP00000029691"/>
<reference evidence="3" key="1">
    <citation type="submission" date="2018-06" db="EMBL/GenBank/DDBJ databases">
        <title>Genome assembly of Danube salmon.</title>
        <authorList>
            <person name="Macqueen D.J."/>
            <person name="Gundappa M.K."/>
        </authorList>
    </citation>
    <scope>NUCLEOTIDE SEQUENCE [LARGE SCALE GENOMIC DNA]</scope>
</reference>
<sequence>MHGQNYSKATQGVCLVALILIHQVCASPIGSHDSRLSLQQGTKLLERRTRMTPLWRFMGTKPTGAYCRDHFECSTQICRRGHCALNGAVHS</sequence>
<dbReference type="PANTHER" id="PTHR21007">
    <property type="entry name" value="LIVER EXPRESSED ANTIMICROBIAL PEPTIDE 2"/>
    <property type="match status" value="1"/>
</dbReference>
<evidence type="ECO:0000313" key="3">
    <source>
        <dbReference type="Proteomes" id="UP000314982"/>
    </source>
</evidence>
<dbReference type="Gene3D" id="4.10.40.50">
    <property type="match status" value="1"/>
</dbReference>
<evidence type="ECO:0000256" key="1">
    <source>
        <dbReference type="SAM" id="SignalP"/>
    </source>
</evidence>
<feature type="signal peptide" evidence="1">
    <location>
        <begin position="1"/>
        <end position="26"/>
    </location>
</feature>
<keyword evidence="1" id="KW-0732">Signal</keyword>
<dbReference type="GO" id="GO:0042742">
    <property type="term" value="P:defense response to bacterium"/>
    <property type="evidence" value="ECO:0007669"/>
    <property type="project" value="InterPro"/>
</dbReference>
<name>A0A4W5LTU0_9TELE</name>
<dbReference type="GeneTree" id="ENSGT00510000050937"/>
<dbReference type="Pfam" id="PF07359">
    <property type="entry name" value="LEAP-2"/>
    <property type="match status" value="1"/>
</dbReference>
<keyword evidence="3" id="KW-1185">Reference proteome</keyword>
<feature type="chain" id="PRO_5021357699" evidence="1">
    <location>
        <begin position="27"/>
        <end position="91"/>
    </location>
</feature>